<name>A0A917VDU6_9ACTN</name>
<keyword evidence="2" id="KW-1185">Reference proteome</keyword>
<organism evidence="1 2">
    <name type="scientific">Streptomyces flaveus</name>
    <dbReference type="NCBI Taxonomy" id="66370"/>
    <lineage>
        <taxon>Bacteria</taxon>
        <taxon>Bacillati</taxon>
        <taxon>Actinomycetota</taxon>
        <taxon>Actinomycetes</taxon>
        <taxon>Kitasatosporales</taxon>
        <taxon>Streptomycetaceae</taxon>
        <taxon>Streptomyces</taxon>
        <taxon>Streptomyces aurantiacus group</taxon>
    </lineage>
</organism>
<gene>
    <name evidence="1" type="ORF">GCM10010094_31440</name>
</gene>
<evidence type="ECO:0000313" key="1">
    <source>
        <dbReference type="EMBL" id="GGK68146.1"/>
    </source>
</evidence>
<evidence type="ECO:0000313" key="2">
    <source>
        <dbReference type="Proteomes" id="UP000637788"/>
    </source>
</evidence>
<reference evidence="1" key="2">
    <citation type="submission" date="2020-09" db="EMBL/GenBank/DDBJ databases">
        <authorList>
            <person name="Sun Q."/>
            <person name="Ohkuma M."/>
        </authorList>
    </citation>
    <scope>NUCLEOTIDE SEQUENCE</scope>
    <source>
        <strain evidence="1">JCM 3035</strain>
    </source>
</reference>
<comment type="caution">
    <text evidence="1">The sequence shown here is derived from an EMBL/GenBank/DDBJ whole genome shotgun (WGS) entry which is preliminary data.</text>
</comment>
<sequence>MSGTGKLGQSRAQCGGFCSRRTSALGRSGAVISAEEQPAKTIEDRKRIAVVKTHNNDAQVKGQYKRTGEGGSVRTKWNKNDYASTTKSGSGARIYSVKACEYKNNWPDDCSSWES</sequence>
<reference evidence="1" key="1">
    <citation type="journal article" date="2014" name="Int. J. Syst. Evol. Microbiol.">
        <title>Complete genome sequence of Corynebacterium casei LMG S-19264T (=DSM 44701T), isolated from a smear-ripened cheese.</title>
        <authorList>
            <consortium name="US DOE Joint Genome Institute (JGI-PGF)"/>
            <person name="Walter F."/>
            <person name="Albersmeier A."/>
            <person name="Kalinowski J."/>
            <person name="Ruckert C."/>
        </authorList>
    </citation>
    <scope>NUCLEOTIDE SEQUENCE</scope>
    <source>
        <strain evidence="1">JCM 3035</strain>
    </source>
</reference>
<protein>
    <submittedName>
        <fullName evidence="1">Uncharacterized protein</fullName>
    </submittedName>
</protein>
<dbReference type="EMBL" id="BMPQ01000006">
    <property type="protein sequence ID" value="GGK68146.1"/>
    <property type="molecule type" value="Genomic_DNA"/>
</dbReference>
<dbReference type="RefSeq" id="WP_189322464.1">
    <property type="nucleotide sequence ID" value="NZ_BMPQ01000006.1"/>
</dbReference>
<proteinExistence type="predicted"/>
<dbReference type="Proteomes" id="UP000637788">
    <property type="component" value="Unassembled WGS sequence"/>
</dbReference>
<accession>A0A917VDU6</accession>
<dbReference type="AlphaFoldDB" id="A0A917VDU6"/>